<reference evidence="1" key="1">
    <citation type="journal article" date="2020" name="bioRxiv">
        <title>Comparative genomics of Chlamydomonas.</title>
        <authorList>
            <person name="Craig R.J."/>
            <person name="Hasan A.R."/>
            <person name="Ness R.W."/>
            <person name="Keightley P.D."/>
        </authorList>
    </citation>
    <scope>NUCLEOTIDE SEQUENCE</scope>
    <source>
        <strain evidence="1">CCAP 11/70</strain>
    </source>
</reference>
<evidence type="ECO:0000313" key="2">
    <source>
        <dbReference type="Proteomes" id="UP000612055"/>
    </source>
</evidence>
<organism evidence="1 2">
    <name type="scientific">Edaphochlamys debaryana</name>
    <dbReference type="NCBI Taxonomy" id="47281"/>
    <lineage>
        <taxon>Eukaryota</taxon>
        <taxon>Viridiplantae</taxon>
        <taxon>Chlorophyta</taxon>
        <taxon>core chlorophytes</taxon>
        <taxon>Chlorophyceae</taxon>
        <taxon>CS clade</taxon>
        <taxon>Chlamydomonadales</taxon>
        <taxon>Chlamydomonadales incertae sedis</taxon>
        <taxon>Edaphochlamys</taxon>
    </lineage>
</organism>
<dbReference type="OrthoDB" id="63514at2759"/>
<evidence type="ECO:0008006" key="3">
    <source>
        <dbReference type="Google" id="ProtNLM"/>
    </source>
</evidence>
<dbReference type="PANTHER" id="PTHR46586">
    <property type="entry name" value="ANKYRIN REPEAT-CONTAINING PROTEIN"/>
    <property type="match status" value="1"/>
</dbReference>
<dbReference type="Proteomes" id="UP000612055">
    <property type="component" value="Unassembled WGS sequence"/>
</dbReference>
<name>A0A836C3R8_9CHLO</name>
<accession>A0A836C3R8</accession>
<dbReference type="InterPro" id="IPR036770">
    <property type="entry name" value="Ankyrin_rpt-contain_sf"/>
</dbReference>
<dbReference type="Gene3D" id="1.25.40.20">
    <property type="entry name" value="Ankyrin repeat-containing domain"/>
    <property type="match status" value="1"/>
</dbReference>
<dbReference type="InterPro" id="IPR052050">
    <property type="entry name" value="SecEffector_AnkRepeat"/>
</dbReference>
<dbReference type="AlphaFoldDB" id="A0A836C3R8"/>
<dbReference type="PANTHER" id="PTHR46586:SF3">
    <property type="entry name" value="ANKYRIN REPEAT-CONTAINING PROTEIN"/>
    <property type="match status" value="1"/>
</dbReference>
<protein>
    <recommendedName>
        <fullName evidence="3">Ankyrin repeat domain-containing protein</fullName>
    </recommendedName>
</protein>
<keyword evidence="2" id="KW-1185">Reference proteome</keyword>
<sequence length="356" mass="38500">MGECVVRWGPSAGPAGFGTGAEGCDLPTLQRVCARYGAWPHGDDEDLRGAVLAGVTRSQSADWRAKVTWVFELGESLVPGDCYAAAAKRPAAVPSFEWLKSQHQLDPNPDDRAMMEGVAAAGDVAAAAWLLRDGVRPFGRLHAVRHGQLAILKLLHAKPERYVIPVPYLALEEPRMLTGAAAKSAQLEILRWLHETFGPAALDDTGTKGGDSPSYIFTPLTELAAWSGDVEVLEWLRERGCPLGECLWAAAADAGCEAMLERLDEWQVAKPASGTPFLTAARAGDAHTLRVLHRLGVPSGPPRIFTHAVAQAPLPALQLLLELSGTEVDWAAAEAARRLYLEETDRLWKEAKEQRV</sequence>
<proteinExistence type="predicted"/>
<gene>
    <name evidence="1" type="ORF">HYH03_003861</name>
</gene>
<dbReference type="SUPFAM" id="SSF140860">
    <property type="entry name" value="Pseudo ankyrin repeat-like"/>
    <property type="match status" value="1"/>
</dbReference>
<evidence type="ECO:0000313" key="1">
    <source>
        <dbReference type="EMBL" id="KAG2498103.1"/>
    </source>
</evidence>
<dbReference type="EMBL" id="JAEHOE010000011">
    <property type="protein sequence ID" value="KAG2498103.1"/>
    <property type="molecule type" value="Genomic_DNA"/>
</dbReference>
<comment type="caution">
    <text evidence="1">The sequence shown here is derived from an EMBL/GenBank/DDBJ whole genome shotgun (WGS) entry which is preliminary data.</text>
</comment>